<feature type="coiled-coil region" evidence="1">
    <location>
        <begin position="400"/>
        <end position="427"/>
    </location>
</feature>
<keyword evidence="1" id="KW-0175">Coiled coil</keyword>
<comment type="caution">
    <text evidence="3">The sequence shown here is derived from an EMBL/GenBank/DDBJ whole genome shotgun (WGS) entry which is preliminary data.</text>
</comment>
<evidence type="ECO:0000313" key="3">
    <source>
        <dbReference type="EMBL" id="CAD8067684.1"/>
    </source>
</evidence>
<dbReference type="AlphaFoldDB" id="A0A8S1LYE1"/>
<sequence length="626" mass="74239">MYLRQYSKLPFYDGFEMFRRLKMLNPRQHNPLVYAVRPPETNLGYPLREEVNDTENQKVLNKLMHRYPDLKYAPLVKEGLGENQNEGSLFRFLKLFNTLRKKGYHFDKAFEKAEMAFQAKMQRKIDQTKIANNLAITNQARSFMTLAQQEIEFEQRLKRDRLLRDLKIQEFEKNSPLDPETQALMDNYKKSLIKVVHHDDKPEETTHKQDEETFTERATNVFDCYYNRVATQDKLNGLSDKQILQNIRQSPSKIKNRLRKYLKVLQHYNVTLDDDAEFQIPDDVPENLRYQLEKGLFYITKLYDDIDFEYSHHEHLDTLQQELEERLKEQKQNRPQVNEDAEFAIKKVLQDANIKAQNTYSLFETPEERLARLQIKWLYRKIDEYTLVKLKHEDQSEEAQKIIDEKIDKLSNQAQKLVENLRGMKLELEYQSFAKTGKQLFQEHAVLLKDKELFVDANKLQMSDIDIYFKIPVDQRRLTQAGQVNDDIIHNLIKVQNLKSHVARLNQDDLENRVSDSSLKDETAEILKKKILAQFKLLNLAKKEQLKGKTEEEQILESKEDDFSIDDEAFNDNISDNLEELQKRQREARLEFEKEKALEAKQKEDELKSQQAIKGQKGSKKKKAKK</sequence>
<protein>
    <submittedName>
        <fullName evidence="3">Uncharacterized protein</fullName>
    </submittedName>
</protein>
<evidence type="ECO:0000256" key="2">
    <source>
        <dbReference type="SAM" id="MobiDB-lite"/>
    </source>
</evidence>
<evidence type="ECO:0000256" key="1">
    <source>
        <dbReference type="SAM" id="Coils"/>
    </source>
</evidence>
<feature type="coiled-coil region" evidence="1">
    <location>
        <begin position="313"/>
        <end position="340"/>
    </location>
</feature>
<keyword evidence="4" id="KW-1185">Reference proteome</keyword>
<name>A0A8S1LYE1_PARPR</name>
<feature type="region of interest" description="Disordered" evidence="2">
    <location>
        <begin position="600"/>
        <end position="626"/>
    </location>
</feature>
<dbReference type="Proteomes" id="UP000688137">
    <property type="component" value="Unassembled WGS sequence"/>
</dbReference>
<accession>A0A8S1LYE1</accession>
<organism evidence="3 4">
    <name type="scientific">Paramecium primaurelia</name>
    <dbReference type="NCBI Taxonomy" id="5886"/>
    <lineage>
        <taxon>Eukaryota</taxon>
        <taxon>Sar</taxon>
        <taxon>Alveolata</taxon>
        <taxon>Ciliophora</taxon>
        <taxon>Intramacronucleata</taxon>
        <taxon>Oligohymenophorea</taxon>
        <taxon>Peniculida</taxon>
        <taxon>Parameciidae</taxon>
        <taxon>Paramecium</taxon>
    </lineage>
</organism>
<reference evidence="3" key="1">
    <citation type="submission" date="2021-01" db="EMBL/GenBank/DDBJ databases">
        <authorList>
            <consortium name="Genoscope - CEA"/>
            <person name="William W."/>
        </authorList>
    </citation>
    <scope>NUCLEOTIDE SEQUENCE</scope>
</reference>
<dbReference type="EMBL" id="CAJJDM010000040">
    <property type="protein sequence ID" value="CAD8067684.1"/>
    <property type="molecule type" value="Genomic_DNA"/>
</dbReference>
<dbReference type="OMA" id="ATNVFDC"/>
<evidence type="ECO:0000313" key="4">
    <source>
        <dbReference type="Proteomes" id="UP000688137"/>
    </source>
</evidence>
<gene>
    <name evidence="3" type="ORF">PPRIM_AZ9-3.1.T0410112</name>
</gene>
<feature type="compositionally biased region" description="Basic residues" evidence="2">
    <location>
        <begin position="617"/>
        <end position="626"/>
    </location>
</feature>
<proteinExistence type="predicted"/>